<comment type="caution">
    <text evidence="2">The sequence shown here is derived from an EMBL/GenBank/DDBJ whole genome shotgun (WGS) entry which is preliminary data.</text>
</comment>
<protein>
    <submittedName>
        <fullName evidence="2">Uncharacterized protein</fullName>
    </submittedName>
</protein>
<evidence type="ECO:0000256" key="1">
    <source>
        <dbReference type="SAM" id="Phobius"/>
    </source>
</evidence>
<dbReference type="InterPro" id="IPR036265">
    <property type="entry name" value="HIT-like_sf"/>
</dbReference>
<keyword evidence="1" id="KW-0472">Membrane</keyword>
<dbReference type="EMBL" id="JAZGQO010000010">
    <property type="protein sequence ID" value="KAK6175378.1"/>
    <property type="molecule type" value="Genomic_DNA"/>
</dbReference>
<sequence length="442" mass="50877">MSAILIKKWYILMSVIAVIVLYLIILWSYQAKPAFLGSNRNSLLPIKDLVGVFNQDWLRDTCTKDKMDLSIKNLAGFVENWGLSSDPLCSQLYKKFSAIYSIEKNAAPLKLPDLFQVKVKKWLNNDEKLFAEVYHQEVTGIYNKWTREHTIFNPLREKRPVSIPEEPENIYVNRLVEKSKVSCDFCRYKDYTAEDTFGRLDSIYAFSASNAFKLERYHDLFALKSHHPHQWNIEQYMDLMNLTQKWFALIHTIEPEFCCPSLVWDILPRAGASQIHPHMHGLVGQNRYHGGIENWRHGAEDYYNFYHSNYFSDLIQVNAALGLTVQHGDAIAFANLVPKKDNEVVIISNKASQSFFQLIYYVMRAFIDDMDKLAISMGIGCPSLDHNAKQMPAVARIVTRGAVADVRSDMSSLELFSVTNVNIDPFKVIKIIRNSVEKRASK</sequence>
<dbReference type="PANTHER" id="PTHR34714">
    <property type="entry name" value="EGF-LIKE DOMAIN-CONTAINING PROTEIN"/>
    <property type="match status" value="1"/>
</dbReference>
<dbReference type="Proteomes" id="UP001347796">
    <property type="component" value="Unassembled WGS sequence"/>
</dbReference>
<keyword evidence="1" id="KW-1133">Transmembrane helix</keyword>
<evidence type="ECO:0000313" key="3">
    <source>
        <dbReference type="Proteomes" id="UP001347796"/>
    </source>
</evidence>
<gene>
    <name evidence="2" type="ORF">SNE40_013854</name>
</gene>
<keyword evidence="1" id="KW-0812">Transmembrane</keyword>
<evidence type="ECO:0000313" key="2">
    <source>
        <dbReference type="EMBL" id="KAK6175378.1"/>
    </source>
</evidence>
<feature type="transmembrane region" description="Helical" evidence="1">
    <location>
        <begin position="9"/>
        <end position="29"/>
    </location>
</feature>
<accession>A0AAN8PHW9</accession>
<reference evidence="2 3" key="1">
    <citation type="submission" date="2024-01" db="EMBL/GenBank/DDBJ databases">
        <title>The genome of the rayed Mediterranean limpet Patella caerulea (Linnaeus, 1758).</title>
        <authorList>
            <person name="Anh-Thu Weber A."/>
            <person name="Halstead-Nussloch G."/>
        </authorList>
    </citation>
    <scope>NUCLEOTIDE SEQUENCE [LARGE SCALE GENOMIC DNA]</scope>
    <source>
        <strain evidence="2">AATW-2023a</strain>
        <tissue evidence="2">Whole specimen</tissue>
    </source>
</reference>
<dbReference type="PANTHER" id="PTHR34714:SF3">
    <property type="match status" value="1"/>
</dbReference>
<dbReference type="SUPFAM" id="SSF54197">
    <property type="entry name" value="HIT-like"/>
    <property type="match status" value="1"/>
</dbReference>
<proteinExistence type="predicted"/>
<keyword evidence="3" id="KW-1185">Reference proteome</keyword>
<dbReference type="AlphaFoldDB" id="A0AAN8PHW9"/>
<name>A0AAN8PHW9_PATCE</name>
<organism evidence="2 3">
    <name type="scientific">Patella caerulea</name>
    <name type="common">Rayed Mediterranean limpet</name>
    <dbReference type="NCBI Taxonomy" id="87958"/>
    <lineage>
        <taxon>Eukaryota</taxon>
        <taxon>Metazoa</taxon>
        <taxon>Spiralia</taxon>
        <taxon>Lophotrochozoa</taxon>
        <taxon>Mollusca</taxon>
        <taxon>Gastropoda</taxon>
        <taxon>Patellogastropoda</taxon>
        <taxon>Patelloidea</taxon>
        <taxon>Patellidae</taxon>
        <taxon>Patella</taxon>
    </lineage>
</organism>